<dbReference type="AlphaFoldDB" id="A9WM26"/>
<evidence type="ECO:0000256" key="2">
    <source>
        <dbReference type="ARBA" id="ARBA00022475"/>
    </source>
</evidence>
<dbReference type="STRING" id="288705.RSal33209_0258"/>
<dbReference type="PANTHER" id="PTHR30572:SF4">
    <property type="entry name" value="ABC TRANSPORTER PERMEASE YTRF"/>
    <property type="match status" value="1"/>
</dbReference>
<dbReference type="KEGG" id="rsa:RSal33209_0258"/>
<evidence type="ECO:0000259" key="8">
    <source>
        <dbReference type="Pfam" id="PF02687"/>
    </source>
</evidence>
<name>A9WM26_RENSM</name>
<evidence type="ECO:0000256" key="5">
    <source>
        <dbReference type="ARBA" id="ARBA00023136"/>
    </source>
</evidence>
<keyword evidence="4 7" id="KW-1133">Transmembrane helix</keyword>
<comment type="subcellular location">
    <subcellularLocation>
        <location evidence="1">Cell membrane</location>
        <topology evidence="1">Multi-pass membrane protein</topology>
    </subcellularLocation>
</comment>
<dbReference type="EMBL" id="CP000910">
    <property type="protein sequence ID" value="ABY22014.1"/>
    <property type="molecule type" value="Genomic_DNA"/>
</dbReference>
<evidence type="ECO:0000313" key="9">
    <source>
        <dbReference type="EMBL" id="ABY22014.1"/>
    </source>
</evidence>
<feature type="transmembrane region" description="Helical" evidence="7">
    <location>
        <begin position="95"/>
        <end position="120"/>
    </location>
</feature>
<evidence type="ECO:0000256" key="4">
    <source>
        <dbReference type="ARBA" id="ARBA00022989"/>
    </source>
</evidence>
<dbReference type="Pfam" id="PF02687">
    <property type="entry name" value="FtsX"/>
    <property type="match status" value="1"/>
</dbReference>
<reference evidence="10" key="1">
    <citation type="journal article" date="2008" name="J. Bacteriol.">
        <title>Genome sequence of the fish pathogen Renibacterium salmoninarum suggests reductive evolution away from an environmental Arthrobacter ancestor.</title>
        <authorList>
            <person name="Wiens G.D."/>
            <person name="Rockey D.D."/>
            <person name="Wu Z."/>
            <person name="Chang J."/>
            <person name="Levy R."/>
            <person name="Crane S."/>
            <person name="Chen D.S."/>
            <person name="Capri G.R."/>
            <person name="Burnett J.R."/>
            <person name="Sudheesh P.S."/>
            <person name="Schipma M.J."/>
            <person name="Burd H."/>
            <person name="Bhattacharyya A."/>
            <person name="Rhodes L.D."/>
            <person name="Kaul R."/>
            <person name="Strom M.S."/>
        </authorList>
    </citation>
    <scope>NUCLEOTIDE SEQUENCE [LARGE SCALE GENOMIC DNA]</scope>
    <source>
        <strain evidence="10">ATCC 33209 / DSM 20767 / JCM 11484 / NBRC 15589 / NCIMB 2235</strain>
    </source>
</reference>
<evidence type="ECO:0000256" key="6">
    <source>
        <dbReference type="ARBA" id="ARBA00038076"/>
    </source>
</evidence>
<evidence type="ECO:0000313" key="10">
    <source>
        <dbReference type="Proteomes" id="UP000002007"/>
    </source>
</evidence>
<evidence type="ECO:0000256" key="3">
    <source>
        <dbReference type="ARBA" id="ARBA00022692"/>
    </source>
</evidence>
<feature type="transmembrane region" description="Helical" evidence="7">
    <location>
        <begin position="140"/>
        <end position="167"/>
    </location>
</feature>
<evidence type="ECO:0000256" key="7">
    <source>
        <dbReference type="SAM" id="Phobius"/>
    </source>
</evidence>
<dbReference type="PANTHER" id="PTHR30572">
    <property type="entry name" value="MEMBRANE COMPONENT OF TRANSPORTER-RELATED"/>
    <property type="match status" value="1"/>
</dbReference>
<organism evidence="9 10">
    <name type="scientific">Renibacterium salmoninarum (strain ATCC 33209 / DSM 20767 / JCM 11484 / NBRC 15589 / NCIMB 2235)</name>
    <dbReference type="NCBI Taxonomy" id="288705"/>
    <lineage>
        <taxon>Bacteria</taxon>
        <taxon>Bacillati</taxon>
        <taxon>Actinomycetota</taxon>
        <taxon>Actinomycetes</taxon>
        <taxon>Micrococcales</taxon>
        <taxon>Micrococcaceae</taxon>
        <taxon>Renibacterium</taxon>
    </lineage>
</organism>
<feature type="domain" description="ABC3 transporter permease C-terminal" evidence="8">
    <location>
        <begin position="100"/>
        <end position="167"/>
    </location>
</feature>
<sequence>MEMTGDVSKTRVVIGVVPNEYEQAQPMAYALPGIATEGTGDFSGMSLEVWVQPEQAQQLVQALRSDFAAIFPNVPADVRRSDYAAQGDPFASAQLLIAGIAALVMFLGVLSLLNITLVTIRYRVREIVIRRSFGATGGRVFFGVLMESVVATTVPGILGVMAAICLGEKSLDRIKDRTGNDRLPAIPGQRRFDWSRGRDSCWRRSRCLACPSCGAGQGD</sequence>
<protein>
    <submittedName>
        <fullName evidence="9">ABC transporter permease protein</fullName>
    </submittedName>
</protein>
<keyword evidence="10" id="KW-1185">Reference proteome</keyword>
<dbReference type="InterPro" id="IPR003838">
    <property type="entry name" value="ABC3_permease_C"/>
</dbReference>
<keyword evidence="3 7" id="KW-0812">Transmembrane</keyword>
<dbReference type="GO" id="GO:0005886">
    <property type="term" value="C:plasma membrane"/>
    <property type="evidence" value="ECO:0007669"/>
    <property type="project" value="UniProtKB-SubCell"/>
</dbReference>
<accession>A9WM26</accession>
<proteinExistence type="inferred from homology"/>
<evidence type="ECO:0000256" key="1">
    <source>
        <dbReference type="ARBA" id="ARBA00004651"/>
    </source>
</evidence>
<keyword evidence="2" id="KW-1003">Cell membrane</keyword>
<keyword evidence="5 7" id="KW-0472">Membrane</keyword>
<dbReference type="eggNOG" id="COG0577">
    <property type="taxonomic scope" value="Bacteria"/>
</dbReference>
<dbReference type="HOGENOM" id="CLU_1260598_0_0_11"/>
<comment type="similarity">
    <text evidence="6">Belongs to the ABC-4 integral membrane protein family.</text>
</comment>
<dbReference type="InterPro" id="IPR050250">
    <property type="entry name" value="Macrolide_Exporter_MacB"/>
</dbReference>
<dbReference type="GO" id="GO:0022857">
    <property type="term" value="F:transmembrane transporter activity"/>
    <property type="evidence" value="ECO:0007669"/>
    <property type="project" value="TreeGrafter"/>
</dbReference>
<gene>
    <name evidence="9" type="ordered locus">RSal33209_0258</name>
</gene>
<dbReference type="Proteomes" id="UP000002007">
    <property type="component" value="Chromosome"/>
</dbReference>